<name>A0A8T0R9A9_PANVG</name>
<protein>
    <submittedName>
        <fullName evidence="2">Uncharacterized protein</fullName>
    </submittedName>
</protein>
<comment type="caution">
    <text evidence="2">The sequence shown here is derived from an EMBL/GenBank/DDBJ whole genome shotgun (WGS) entry which is preliminary data.</text>
</comment>
<dbReference type="AlphaFoldDB" id="A0A8T0R9A9"/>
<feature type="compositionally biased region" description="Low complexity" evidence="1">
    <location>
        <begin position="32"/>
        <end position="48"/>
    </location>
</feature>
<organism evidence="2 3">
    <name type="scientific">Panicum virgatum</name>
    <name type="common">Blackwell switchgrass</name>
    <dbReference type="NCBI Taxonomy" id="38727"/>
    <lineage>
        <taxon>Eukaryota</taxon>
        <taxon>Viridiplantae</taxon>
        <taxon>Streptophyta</taxon>
        <taxon>Embryophyta</taxon>
        <taxon>Tracheophyta</taxon>
        <taxon>Spermatophyta</taxon>
        <taxon>Magnoliopsida</taxon>
        <taxon>Liliopsida</taxon>
        <taxon>Poales</taxon>
        <taxon>Poaceae</taxon>
        <taxon>PACMAD clade</taxon>
        <taxon>Panicoideae</taxon>
        <taxon>Panicodae</taxon>
        <taxon>Paniceae</taxon>
        <taxon>Panicinae</taxon>
        <taxon>Panicum</taxon>
        <taxon>Panicum sect. Hiantes</taxon>
    </lineage>
</organism>
<feature type="region of interest" description="Disordered" evidence="1">
    <location>
        <begin position="32"/>
        <end position="51"/>
    </location>
</feature>
<proteinExistence type="predicted"/>
<keyword evidence="3" id="KW-1185">Reference proteome</keyword>
<dbReference type="Proteomes" id="UP000823388">
    <property type="component" value="Chromosome 6K"/>
</dbReference>
<feature type="non-terminal residue" evidence="2">
    <location>
        <position position="1"/>
    </location>
</feature>
<dbReference type="EMBL" id="CM029047">
    <property type="protein sequence ID" value="KAG2582397.1"/>
    <property type="molecule type" value="Genomic_DNA"/>
</dbReference>
<evidence type="ECO:0000256" key="1">
    <source>
        <dbReference type="SAM" id="MobiDB-lite"/>
    </source>
</evidence>
<reference evidence="2" key="1">
    <citation type="submission" date="2020-05" db="EMBL/GenBank/DDBJ databases">
        <title>WGS assembly of Panicum virgatum.</title>
        <authorList>
            <person name="Lovell J.T."/>
            <person name="Jenkins J."/>
            <person name="Shu S."/>
            <person name="Juenger T.E."/>
            <person name="Schmutz J."/>
        </authorList>
    </citation>
    <scope>NUCLEOTIDE SEQUENCE</scope>
    <source>
        <strain evidence="2">AP13</strain>
    </source>
</reference>
<feature type="region of interest" description="Disordered" evidence="1">
    <location>
        <begin position="78"/>
        <end position="97"/>
    </location>
</feature>
<feature type="compositionally biased region" description="Basic and acidic residues" evidence="1">
    <location>
        <begin position="87"/>
        <end position="97"/>
    </location>
</feature>
<accession>A0A8T0R9A9</accession>
<gene>
    <name evidence="2" type="ORF">PVAP13_6KG110175</name>
</gene>
<evidence type="ECO:0000313" key="3">
    <source>
        <dbReference type="Proteomes" id="UP000823388"/>
    </source>
</evidence>
<sequence length="119" mass="12590">RSTSCAKIAFASTGAQTLPNCTRGTSTTWLASGSAAGAPEEDAAASPSRCSDDEIQLPFPIISSSTSSILVFISSPESVQVTPPPDLKTRRDENKEDDHILLEPANASFTTRAFCLKIM</sequence>
<evidence type="ECO:0000313" key="2">
    <source>
        <dbReference type="EMBL" id="KAG2582397.1"/>
    </source>
</evidence>